<evidence type="ECO:0000313" key="4">
    <source>
        <dbReference type="Proteomes" id="UP000548423"/>
    </source>
</evidence>
<protein>
    <recommendedName>
        <fullName evidence="5">Phosphonate ABC transporter permease</fullName>
    </recommendedName>
</protein>
<dbReference type="EMBL" id="JACCBX010000002">
    <property type="protein sequence ID" value="NYE04247.1"/>
    <property type="molecule type" value="Genomic_DNA"/>
</dbReference>
<dbReference type="Pfam" id="PF13809">
    <property type="entry name" value="Tubulin_2"/>
    <property type="match status" value="1"/>
</dbReference>
<sequence length="1119" mass="130464">MSFNVPTILIGLGGIGSNIANMVYGRVPPEQRGRVAIHAFDTDANSISKLEHLRNSATQTSTSHSVNEYLQANPEVLKWFPNNPQIKRKTMTDGAGQVRAVSRLAFRSAMSQGKLNAMWDGIERIFPVDSHAESYNVRVIIISSLVGGTGSGIFLQIALYLREMLERKLNSESVLIRGVFLLPDILVRSNTVDQTEWEAVQGNGYASLKELNAISLSASGNHKQNVTIELEYRPNQIDLEGRTAHAITDKHLPYDFCFLFDYENTKGQHLTNVSEYIDQVARSVYLQLFSPISARSFSQEDNQIRSLVESNGQARYCGAGVASLTYPYEEIVDYCALKWSISGLDDSWLRLDKLFNDEKKRHDDDLRNGIHNEKPKIRELYVKYFEQIVNDQEKPNPFFRQLEYQVHEIEDKGKKGASKADIFLSEVEEYAKKVLKDDVELKEDYEDHCVLDGGKLKIKDRAKQEINRMESALEDYAKEINKKINEYSHFIVYQIIDADYHSTNGVNGSRFQLNTWILKKDSPIHPVGVRYLLYSIHNKLIKKISHLKEENRRFKEQIERYQDIYDLDRNDGDVDDAVRRVDKALKQGFVSSVFRNQFKDFIDEYTEKASHQLSTLNRYKYSMLLELVFSALNQSIKEMIEDWQRFFDHLIETRETLLLEINQLARKFDGVSDPTKRYVLANKEMLEQTWERIRQSVDHGFLPDSISQKIYQSLYNRFIERKTNRRAEEFYKETKVEVFFRENVLNFCRNELASKHHDKLDLTITQALRIEASRLGIDPDDYLYKRMKAIEELAQPYVPITNEYRSLKYWGLHTESFNLLSEQLQNELFNEKQIVDDAFKRNEIVCYRAHYGLSVSDFTKFSSGKNGKPPGVYYEAYHRLVSKLNEDENRTITPHLDRNWHLPAYMPDLNPERAELETNRTDRALLLGVIYGWLQLVNSDGKRVYQYSGNQGTKLLLKFGEKVEEDTFNLHEALPHNPVIYDEILERFQETQETQIRNNREIHEHDFIRGAVEISKVRKDGIRNILDLVLAYDQEFISNPSLTERANRLRQCLLTEICEYFKKVKRTESAKRGAANLIYQLWKESEVRQITPQDSEEYHKWLNDINNKLNSLNQERVLV</sequence>
<evidence type="ECO:0000256" key="1">
    <source>
        <dbReference type="SAM" id="Coils"/>
    </source>
</evidence>
<evidence type="ECO:0000256" key="2">
    <source>
        <dbReference type="SAM" id="Phobius"/>
    </source>
</evidence>
<accession>A0A852T8X5</accession>
<dbReference type="AlphaFoldDB" id="A0A852T8X5"/>
<name>A0A852T8X5_9BACI</name>
<keyword evidence="2" id="KW-1133">Transmembrane helix</keyword>
<keyword evidence="2" id="KW-0472">Membrane</keyword>
<proteinExistence type="predicted"/>
<dbReference type="Gene3D" id="3.40.50.1440">
    <property type="entry name" value="Tubulin/FtsZ, GTPase domain"/>
    <property type="match status" value="1"/>
</dbReference>
<feature type="transmembrane region" description="Helical" evidence="2">
    <location>
        <begin position="139"/>
        <end position="161"/>
    </location>
</feature>
<dbReference type="SUPFAM" id="SSF52490">
    <property type="entry name" value="Tubulin nucleotide-binding domain-like"/>
    <property type="match status" value="1"/>
</dbReference>
<keyword evidence="1" id="KW-0175">Coiled coil</keyword>
<feature type="coiled-coil region" evidence="1">
    <location>
        <begin position="459"/>
        <end position="486"/>
    </location>
</feature>
<dbReference type="InterPro" id="IPR036525">
    <property type="entry name" value="Tubulin/FtsZ_GTPase_sf"/>
</dbReference>
<dbReference type="Proteomes" id="UP000548423">
    <property type="component" value="Unassembled WGS sequence"/>
</dbReference>
<dbReference type="InterPro" id="IPR025904">
    <property type="entry name" value="Tubulin-like"/>
</dbReference>
<comment type="caution">
    <text evidence="3">The sequence shown here is derived from an EMBL/GenBank/DDBJ whole genome shotgun (WGS) entry which is preliminary data.</text>
</comment>
<organism evidence="3 4">
    <name type="scientific">Neobacillus niacini</name>
    <dbReference type="NCBI Taxonomy" id="86668"/>
    <lineage>
        <taxon>Bacteria</taxon>
        <taxon>Bacillati</taxon>
        <taxon>Bacillota</taxon>
        <taxon>Bacilli</taxon>
        <taxon>Bacillales</taxon>
        <taxon>Bacillaceae</taxon>
        <taxon>Neobacillus</taxon>
    </lineage>
</organism>
<evidence type="ECO:0000313" key="3">
    <source>
        <dbReference type="EMBL" id="NYE04247.1"/>
    </source>
</evidence>
<keyword evidence="2" id="KW-0812">Transmembrane</keyword>
<feature type="transmembrane region" description="Helical" evidence="2">
    <location>
        <begin position="6"/>
        <end position="24"/>
    </location>
</feature>
<feature type="coiled-coil region" evidence="1">
    <location>
        <begin position="537"/>
        <end position="564"/>
    </location>
</feature>
<evidence type="ECO:0008006" key="5">
    <source>
        <dbReference type="Google" id="ProtNLM"/>
    </source>
</evidence>
<reference evidence="4" key="1">
    <citation type="submission" date="2020-07" db="EMBL/GenBank/DDBJ databases">
        <authorList>
            <person name="Partida-Martinez L."/>
            <person name="Huntemann M."/>
            <person name="Clum A."/>
            <person name="Wang J."/>
            <person name="Palaniappan K."/>
            <person name="Ritter S."/>
            <person name="Chen I.-M."/>
            <person name="Stamatis D."/>
            <person name="Reddy T."/>
            <person name="O'Malley R."/>
            <person name="Daum C."/>
            <person name="Shapiro N."/>
            <person name="Ivanova N."/>
            <person name="Kyrpides N."/>
            <person name="Woyke T."/>
        </authorList>
    </citation>
    <scope>NUCLEOTIDE SEQUENCE [LARGE SCALE GENOMIC DNA]</scope>
    <source>
        <strain evidence="4">AT2.8</strain>
    </source>
</reference>
<gene>
    <name evidence="3" type="ORF">F4694_000991</name>
</gene>
<reference evidence="4" key="2">
    <citation type="submission" date="2020-08" db="EMBL/GenBank/DDBJ databases">
        <title>The Agave Microbiome: Exploring the role of microbial communities in plant adaptations to desert environments.</title>
        <authorList>
            <person name="Partida-Martinez L.P."/>
        </authorList>
    </citation>
    <scope>NUCLEOTIDE SEQUENCE [LARGE SCALE GENOMIC DNA]</scope>
    <source>
        <strain evidence="4">AT2.8</strain>
    </source>
</reference>